<sequence>MGDSNAWDMLEEPADRKKSTSPSGSRVEEHNGVSQMLKLDEAELQALGIDKEEIAEAAERHRTQRKSRSKSPALESLRKASMNVLQRIGALTRKKDTAHPFLRTPEILEVPLDTICKRPKEFFQEPKPFSFRDLGKVFVPPVDLRQEKCAYLFRGGSFEEEEHAEGRELTRLPEYDPFCPVHGSRRRFARRNLVTMQHLMTSVERDEAPEDVLYNQDFLAKIIRKRKREMLSGDEKIKVNKVMHKIKANLLIISLAFLFLFSAFNGLSNLQTTVNNELGADSLAVLYLSLAISSLFVPSYMINRLGCKLTLITAMGIFVFYMAVNIRPSYPSLIPASILAGMAGSCIWGAKCDYKTEMGIRYARLNFESQNTVIVRFFGYFFMIVHSGQVFGNLLSSFIMTAAMKTPEQLDEVYKTCGHGFPMNLSELTEKAAQNLERPNQRVYLSVCLTYLACAIVAVMIVSMFLNALHKDVVNSTPTFSRSKAPVFHAETLKQTAMNFKNTRIMLLVPLTVFNGVEQAFVVGIFTKLLPEQLIQNFQAFIACGLGVSQIGFVCTAFGVADAICSLVFGPLIKLFGRMPLFVFGAVNNMLMIVTLMIWPLNPADKAILYVAISVWGMADAVWNTQINGLHKWDPQRLLAQLFHIPGYWVALAGRESLEFAFTSYRFWESIGLALGFVMVRQFSVELVLLLSFCLLLLGMTGYCAIELYDDICVSFRIFNQYSRDLRAIFVHYLDLAVVVQILSRF</sequence>
<feature type="transmembrane region" description="Helical" evidence="7">
    <location>
        <begin position="309"/>
        <end position="326"/>
    </location>
</feature>
<evidence type="ECO:0000313" key="9">
    <source>
        <dbReference type="Proteomes" id="UP000053660"/>
    </source>
</evidence>
<evidence type="ECO:0000256" key="5">
    <source>
        <dbReference type="ARBA" id="ARBA00023136"/>
    </source>
</evidence>
<keyword evidence="3 7" id="KW-0812">Transmembrane</keyword>
<accession>A0A0B1T895</accession>
<feature type="transmembrane region" description="Helical" evidence="7">
    <location>
        <begin position="505"/>
        <end position="526"/>
    </location>
</feature>
<dbReference type="InterPro" id="IPR051951">
    <property type="entry name" value="UNC-93_regulatory"/>
</dbReference>
<dbReference type="Gene3D" id="1.20.1250.20">
    <property type="entry name" value="MFS general substrate transporter like domains"/>
    <property type="match status" value="1"/>
</dbReference>
<evidence type="ECO:0000256" key="2">
    <source>
        <dbReference type="ARBA" id="ARBA00009172"/>
    </source>
</evidence>
<feature type="transmembrane region" description="Helical" evidence="7">
    <location>
        <begin position="538"/>
        <end position="569"/>
    </location>
</feature>
<dbReference type="GO" id="GO:0005886">
    <property type="term" value="C:plasma membrane"/>
    <property type="evidence" value="ECO:0007669"/>
    <property type="project" value="TreeGrafter"/>
</dbReference>
<feature type="transmembrane region" description="Helical" evidence="7">
    <location>
        <begin position="373"/>
        <end position="391"/>
    </location>
</feature>
<feature type="transmembrane region" description="Helical" evidence="7">
    <location>
        <begin position="246"/>
        <end position="264"/>
    </location>
</feature>
<dbReference type="GO" id="GO:0015459">
    <property type="term" value="F:potassium channel regulator activity"/>
    <property type="evidence" value="ECO:0007669"/>
    <property type="project" value="TreeGrafter"/>
</dbReference>
<feature type="transmembrane region" description="Helical" evidence="7">
    <location>
        <begin position="687"/>
        <end position="706"/>
    </location>
</feature>
<dbReference type="Pfam" id="PF05978">
    <property type="entry name" value="UNC-93"/>
    <property type="match status" value="1"/>
</dbReference>
<dbReference type="EMBL" id="KN550755">
    <property type="protein sequence ID" value="KHJ93469.1"/>
    <property type="molecule type" value="Genomic_DNA"/>
</dbReference>
<dbReference type="GO" id="GO:0006937">
    <property type="term" value="P:regulation of muscle contraction"/>
    <property type="evidence" value="ECO:0007669"/>
    <property type="project" value="TreeGrafter"/>
</dbReference>
<evidence type="ECO:0000313" key="8">
    <source>
        <dbReference type="EMBL" id="KHJ93469.1"/>
    </source>
</evidence>
<feature type="region of interest" description="Disordered" evidence="6">
    <location>
        <begin position="1"/>
        <end position="36"/>
    </location>
</feature>
<dbReference type="GO" id="GO:0043266">
    <property type="term" value="P:regulation of potassium ion transport"/>
    <property type="evidence" value="ECO:0007669"/>
    <property type="project" value="TreeGrafter"/>
</dbReference>
<dbReference type="Proteomes" id="UP000053660">
    <property type="component" value="Unassembled WGS sequence"/>
</dbReference>
<evidence type="ECO:0000256" key="6">
    <source>
        <dbReference type="SAM" id="MobiDB-lite"/>
    </source>
</evidence>
<evidence type="ECO:0000256" key="7">
    <source>
        <dbReference type="SAM" id="Phobius"/>
    </source>
</evidence>
<evidence type="ECO:0000256" key="3">
    <source>
        <dbReference type="ARBA" id="ARBA00022692"/>
    </source>
</evidence>
<comment type="subcellular location">
    <subcellularLocation>
        <location evidence="1">Membrane</location>
        <topology evidence="1">Multi-pass membrane protein</topology>
    </subcellularLocation>
</comment>
<keyword evidence="5 7" id="KW-0472">Membrane</keyword>
<feature type="transmembrane region" description="Helical" evidence="7">
    <location>
        <begin position="443"/>
        <end position="466"/>
    </location>
</feature>
<reference evidence="8 9" key="1">
    <citation type="submission" date="2014-03" db="EMBL/GenBank/DDBJ databases">
        <title>Draft genome of the hookworm Oesophagostomum dentatum.</title>
        <authorList>
            <person name="Mitreva M."/>
        </authorList>
    </citation>
    <scope>NUCLEOTIDE SEQUENCE [LARGE SCALE GENOMIC DNA]</scope>
    <source>
        <strain evidence="8 9">OD-Hann</strain>
    </source>
</reference>
<gene>
    <name evidence="8" type="ORF">OESDEN_06620</name>
</gene>
<dbReference type="AlphaFoldDB" id="A0A0B1T895"/>
<evidence type="ECO:0000256" key="4">
    <source>
        <dbReference type="ARBA" id="ARBA00022989"/>
    </source>
</evidence>
<protein>
    <submittedName>
        <fullName evidence="8">Uncharacterized protein</fullName>
    </submittedName>
</protein>
<dbReference type="PANTHER" id="PTHR19444:SF13">
    <property type="entry name" value="PROTEIN UNC-93 HOMOLOG A"/>
    <property type="match status" value="1"/>
</dbReference>
<proteinExistence type="inferred from homology"/>
<dbReference type="InterPro" id="IPR036259">
    <property type="entry name" value="MFS_trans_sf"/>
</dbReference>
<feature type="transmembrane region" description="Helical" evidence="7">
    <location>
        <begin position="607"/>
        <end position="626"/>
    </location>
</feature>
<feature type="transmembrane region" description="Helical" evidence="7">
    <location>
        <begin position="581"/>
        <end position="601"/>
    </location>
</feature>
<comment type="similarity">
    <text evidence="2">Belongs to the unc-93 family.</text>
</comment>
<dbReference type="OrthoDB" id="47330at2759"/>
<feature type="transmembrane region" description="Helical" evidence="7">
    <location>
        <begin position="284"/>
        <end position="302"/>
    </location>
</feature>
<name>A0A0B1T895_OESDE</name>
<dbReference type="SUPFAM" id="SSF103473">
    <property type="entry name" value="MFS general substrate transporter"/>
    <property type="match status" value="1"/>
</dbReference>
<organism evidence="8 9">
    <name type="scientific">Oesophagostomum dentatum</name>
    <name type="common">Nodular worm</name>
    <dbReference type="NCBI Taxonomy" id="61180"/>
    <lineage>
        <taxon>Eukaryota</taxon>
        <taxon>Metazoa</taxon>
        <taxon>Ecdysozoa</taxon>
        <taxon>Nematoda</taxon>
        <taxon>Chromadorea</taxon>
        <taxon>Rhabditida</taxon>
        <taxon>Rhabditina</taxon>
        <taxon>Rhabditomorpha</taxon>
        <taxon>Strongyloidea</taxon>
        <taxon>Strongylidae</taxon>
        <taxon>Oesophagostomum</taxon>
    </lineage>
</organism>
<keyword evidence="9" id="KW-1185">Reference proteome</keyword>
<evidence type="ECO:0000256" key="1">
    <source>
        <dbReference type="ARBA" id="ARBA00004141"/>
    </source>
</evidence>
<dbReference type="InterPro" id="IPR010291">
    <property type="entry name" value="Ion_channel_UNC-93"/>
</dbReference>
<keyword evidence="4 7" id="KW-1133">Transmembrane helix</keyword>
<dbReference type="PANTHER" id="PTHR19444">
    <property type="entry name" value="UNC-93 RELATED"/>
    <property type="match status" value="1"/>
</dbReference>
<feature type="transmembrane region" description="Helical" evidence="7">
    <location>
        <begin position="332"/>
        <end position="352"/>
    </location>
</feature>
<dbReference type="GO" id="GO:0055120">
    <property type="term" value="C:striated muscle dense body"/>
    <property type="evidence" value="ECO:0007669"/>
    <property type="project" value="TreeGrafter"/>
</dbReference>
<feature type="region of interest" description="Disordered" evidence="6">
    <location>
        <begin position="57"/>
        <end position="76"/>
    </location>
</feature>